<feature type="transmembrane region" description="Helical" evidence="6">
    <location>
        <begin position="545"/>
        <end position="562"/>
    </location>
</feature>
<keyword evidence="7" id="KW-0732">Signal</keyword>
<feature type="transmembrane region" description="Helical" evidence="6">
    <location>
        <begin position="606"/>
        <end position="627"/>
    </location>
</feature>
<feature type="transmembrane region" description="Helical" evidence="6">
    <location>
        <begin position="173"/>
        <end position="193"/>
    </location>
</feature>
<feature type="transmembrane region" description="Helical" evidence="6">
    <location>
        <begin position="733"/>
        <end position="752"/>
    </location>
</feature>
<dbReference type="GO" id="GO:0022857">
    <property type="term" value="F:transmembrane transporter activity"/>
    <property type="evidence" value="ECO:0007669"/>
    <property type="project" value="InterPro"/>
</dbReference>
<feature type="transmembrane region" description="Helical" evidence="6">
    <location>
        <begin position="302"/>
        <end position="322"/>
    </location>
</feature>
<dbReference type="GeneID" id="120270713"/>
<organism evidence="9 10">
    <name type="scientific">Dioscorea cayennensis subsp. rotundata</name>
    <name type="common">White Guinea yam</name>
    <name type="synonym">Dioscorea rotundata</name>
    <dbReference type="NCBI Taxonomy" id="55577"/>
    <lineage>
        <taxon>Eukaryota</taxon>
        <taxon>Viridiplantae</taxon>
        <taxon>Streptophyta</taxon>
        <taxon>Embryophyta</taxon>
        <taxon>Tracheophyta</taxon>
        <taxon>Spermatophyta</taxon>
        <taxon>Magnoliopsida</taxon>
        <taxon>Liliopsida</taxon>
        <taxon>Dioscoreales</taxon>
        <taxon>Dioscoreaceae</taxon>
        <taxon>Dioscorea</taxon>
    </lineage>
</organism>
<evidence type="ECO:0000256" key="3">
    <source>
        <dbReference type="ARBA" id="ARBA00022692"/>
    </source>
</evidence>
<evidence type="ECO:0000256" key="5">
    <source>
        <dbReference type="ARBA" id="ARBA00023136"/>
    </source>
</evidence>
<evidence type="ECO:0000256" key="1">
    <source>
        <dbReference type="ARBA" id="ARBA00004141"/>
    </source>
</evidence>
<dbReference type="RefSeq" id="XP_039133721.1">
    <property type="nucleotide sequence ID" value="XM_039277787.1"/>
</dbReference>
<keyword evidence="9" id="KW-1185">Reference proteome</keyword>
<feature type="signal peptide" evidence="7">
    <location>
        <begin position="1"/>
        <end position="29"/>
    </location>
</feature>
<evidence type="ECO:0000256" key="2">
    <source>
        <dbReference type="ARBA" id="ARBA00022448"/>
    </source>
</evidence>
<evidence type="ECO:0000256" key="4">
    <source>
        <dbReference type="ARBA" id="ARBA00022989"/>
    </source>
</evidence>
<accession>A0AB40C1U3</accession>
<name>A0AB40C1U3_DIOCR</name>
<dbReference type="PANTHER" id="PTHR23504">
    <property type="entry name" value="MAJOR FACILITATOR SUPERFAMILY DOMAIN-CONTAINING PROTEIN 10"/>
    <property type="match status" value="1"/>
</dbReference>
<dbReference type="PANTHER" id="PTHR23504:SF108">
    <property type="entry name" value="OS11G0151500 PROTEIN"/>
    <property type="match status" value="1"/>
</dbReference>
<proteinExistence type="predicted"/>
<dbReference type="InterPro" id="IPR005829">
    <property type="entry name" value="Sugar_transporter_CS"/>
</dbReference>
<evidence type="ECO:0000256" key="7">
    <source>
        <dbReference type="SAM" id="SignalP"/>
    </source>
</evidence>
<evidence type="ECO:0000259" key="8">
    <source>
        <dbReference type="PROSITE" id="PS50850"/>
    </source>
</evidence>
<dbReference type="InterPro" id="IPR011701">
    <property type="entry name" value="MFS"/>
</dbReference>
<feature type="transmembrane region" description="Helical" evidence="6">
    <location>
        <begin position="108"/>
        <end position="134"/>
    </location>
</feature>
<feature type="transmembrane region" description="Helical" evidence="6">
    <location>
        <begin position="398"/>
        <end position="417"/>
    </location>
</feature>
<dbReference type="SUPFAM" id="SSF103473">
    <property type="entry name" value="MFS general substrate transporter"/>
    <property type="match status" value="2"/>
</dbReference>
<feature type="transmembrane region" description="Helical" evidence="6">
    <location>
        <begin position="239"/>
        <end position="260"/>
    </location>
</feature>
<dbReference type="InterPro" id="IPR020846">
    <property type="entry name" value="MFS_dom"/>
</dbReference>
<feature type="transmembrane region" description="Helical" evidence="6">
    <location>
        <begin position="275"/>
        <end position="295"/>
    </location>
</feature>
<feature type="transmembrane region" description="Helical" evidence="6">
    <location>
        <begin position="859"/>
        <end position="878"/>
    </location>
</feature>
<feature type="transmembrane region" description="Helical" evidence="6">
    <location>
        <begin position="700"/>
        <end position="721"/>
    </location>
</feature>
<feature type="domain" description="Major facilitator superfamily (MFS) profile" evidence="8">
    <location>
        <begin position="466"/>
        <end position="883"/>
    </location>
</feature>
<feature type="transmembrane region" description="Helical" evidence="6">
    <location>
        <begin position="764"/>
        <end position="783"/>
    </location>
</feature>
<dbReference type="PROSITE" id="PS00216">
    <property type="entry name" value="SUGAR_TRANSPORT_1"/>
    <property type="match status" value="2"/>
</dbReference>
<dbReference type="Proteomes" id="UP001515500">
    <property type="component" value="Chromosome 10"/>
</dbReference>
<comment type="subcellular location">
    <subcellularLocation>
        <location evidence="1">Membrane</location>
        <topology evidence="1">Multi-pass membrane protein</topology>
    </subcellularLocation>
</comment>
<feature type="chain" id="PRO_5044252113" evidence="7">
    <location>
        <begin position="30"/>
        <end position="906"/>
    </location>
</feature>
<evidence type="ECO:0000313" key="9">
    <source>
        <dbReference type="Proteomes" id="UP001515500"/>
    </source>
</evidence>
<keyword evidence="4 6" id="KW-1133">Transmembrane helix</keyword>
<feature type="transmembrane region" description="Helical" evidence="6">
    <location>
        <begin position="328"/>
        <end position="348"/>
    </location>
</feature>
<keyword evidence="2" id="KW-0813">Transport</keyword>
<evidence type="ECO:0000256" key="6">
    <source>
        <dbReference type="SAM" id="Phobius"/>
    </source>
</evidence>
<dbReference type="InterPro" id="IPR036259">
    <property type="entry name" value="MFS_trans_sf"/>
</dbReference>
<keyword evidence="5 6" id="KW-0472">Membrane</keyword>
<feature type="transmembrane region" description="Helical" evidence="6">
    <location>
        <begin position="821"/>
        <end position="839"/>
    </location>
</feature>
<dbReference type="GO" id="GO:0016020">
    <property type="term" value="C:membrane"/>
    <property type="evidence" value="ECO:0007669"/>
    <property type="project" value="UniProtKB-SubCell"/>
</dbReference>
<dbReference type="AlphaFoldDB" id="A0AB40C1U3"/>
<dbReference type="CDD" id="cd17330">
    <property type="entry name" value="MFS_SLC46_TetA_like"/>
    <property type="match status" value="2"/>
</dbReference>
<feature type="transmembrane region" description="Helical" evidence="6">
    <location>
        <begin position="360"/>
        <end position="378"/>
    </location>
</feature>
<reference evidence="10" key="1">
    <citation type="submission" date="2025-08" db="UniProtKB">
        <authorList>
            <consortium name="RefSeq"/>
        </authorList>
    </citation>
    <scope>IDENTIFICATION</scope>
</reference>
<gene>
    <name evidence="10" type="primary">LOC120270713</name>
</gene>
<feature type="transmembrane region" description="Helical" evidence="6">
    <location>
        <begin position="85"/>
        <end position="102"/>
    </location>
</feature>
<keyword evidence="3 6" id="KW-0812">Transmembrane</keyword>
<protein>
    <submittedName>
        <fullName evidence="10">Uncharacterized protein LOC120270713</fullName>
    </submittedName>
</protein>
<evidence type="ECO:0000313" key="10">
    <source>
        <dbReference type="RefSeq" id="XP_039133721.1"/>
    </source>
</evidence>
<feature type="transmembrane region" description="Helical" evidence="6">
    <location>
        <begin position="633"/>
        <end position="653"/>
    </location>
</feature>
<feature type="domain" description="Major facilitator superfamily (MFS) profile" evidence="8">
    <location>
        <begin position="1"/>
        <end position="422"/>
    </location>
</feature>
<dbReference type="Gene3D" id="1.20.1250.20">
    <property type="entry name" value="MFS general substrate transporter like domains"/>
    <property type="match status" value="2"/>
</dbReference>
<dbReference type="PROSITE" id="PS50850">
    <property type="entry name" value="MFS"/>
    <property type="match status" value="2"/>
</dbReference>
<feature type="transmembrane region" description="Helical" evidence="6">
    <location>
        <begin position="568"/>
        <end position="594"/>
    </location>
</feature>
<sequence length="906" mass="99029">MKVTDLRVLRPLVHLLVPLSLHWIGYDMALPVLVDVITGALCPGQNSCPEAIYLTGIRQTIVGIFKIVVDILLGQLADEYGRKPLLLLTLSAHVVPFAVLAWDQSRPFVYAYFILHTITMIISQGSIFTIAVAYAADVVETNKRAAAFGLMTGLFSATHVLANLLARFLPAEWIFGVSITLLICCAIYAKILLPETLSGSPRPQHFGPSTVFFKILQERWYSMKDTLTLIRSSVTLRGITYITFFYKLGMTGISSVLLYYLKAVFGFNKNQFSEIQLVVDIGSTFSQALLFPLINPLVGEKLILCLALLASIAYALFYGLAWAPWVPYLSASFGVIYILEKASTYAIISKASSSNSQGKVQGFFAGVDALATFLSPLVMSPLTSVFISSEAPFNCKGFSILLASVSLMIALGHAFLLNSEDNERNGENGDATDESLEAPLVTPQQILDIESYPSSRKMAAMKVTDLRVLRPLVHLLVPLSMHWIAYEMTVPVLVDVITGALCPGQKSCPEAIYLTGVRQTIVGIFKIVVDILLGQLADEYGRKPLLLLTLPASIVPFAVLAWDQSRPFVYAYFILHTISMIISQGSIFSIAVAYAADVVERSQRAAAFGLITGLFSAAHVLGNALARFLPVEWIFEVSITLLICCAIYVKVLLPETLKGSPRPQQLGPSSTMLFKILQERWYSMKDTVTLITSSGTLRSITYITFFYKLGMTGIGSVLLYYLKTVFGFNKNQFSEILLVVGIGSTFSQALLFPLINPLVGERVILCLALLASIVYALFYGLAWAPWVPYLSASFGAIYILEKASTYAIISKASSLRDQGKVQGFFAGIRAIASLLSPLVMSPLTSFFLSSKAPFNCKGFSILLASVSMMIALGHALLLNSEDNERNCDNGNAIDESIEAPLIISQS</sequence>
<feature type="transmembrane region" description="Helical" evidence="6">
    <location>
        <begin position="146"/>
        <end position="167"/>
    </location>
</feature>
<dbReference type="Pfam" id="PF07690">
    <property type="entry name" value="MFS_1"/>
    <property type="match status" value="2"/>
</dbReference>